<dbReference type="OrthoDB" id="125496at2759"/>
<proteinExistence type="predicted"/>
<accession>A0A225W5H9</accession>
<gene>
    <name evidence="1" type="ORF">PHMEG_00013755</name>
</gene>
<protein>
    <submittedName>
        <fullName evidence="1">Uncharacterized protein</fullName>
    </submittedName>
</protein>
<organism evidence="1 2">
    <name type="scientific">Phytophthora megakarya</name>
    <dbReference type="NCBI Taxonomy" id="4795"/>
    <lineage>
        <taxon>Eukaryota</taxon>
        <taxon>Sar</taxon>
        <taxon>Stramenopiles</taxon>
        <taxon>Oomycota</taxon>
        <taxon>Peronosporomycetes</taxon>
        <taxon>Peronosporales</taxon>
        <taxon>Peronosporaceae</taxon>
        <taxon>Phytophthora</taxon>
    </lineage>
</organism>
<comment type="caution">
    <text evidence="1">The sequence shown here is derived from an EMBL/GenBank/DDBJ whole genome shotgun (WGS) entry which is preliminary data.</text>
</comment>
<evidence type="ECO:0000313" key="1">
    <source>
        <dbReference type="EMBL" id="OWZ12993.1"/>
    </source>
</evidence>
<dbReference type="AlphaFoldDB" id="A0A225W5H9"/>
<keyword evidence="2" id="KW-1185">Reference proteome</keyword>
<dbReference type="Proteomes" id="UP000198211">
    <property type="component" value="Unassembled WGS sequence"/>
</dbReference>
<reference evidence="2" key="1">
    <citation type="submission" date="2017-03" db="EMBL/GenBank/DDBJ databases">
        <title>Phytopthora megakarya and P. palmivora, two closely related causual agents of cacao black pod achieved similar genome size and gene model numbers by different mechanisms.</title>
        <authorList>
            <person name="Ali S."/>
            <person name="Shao J."/>
            <person name="Larry D.J."/>
            <person name="Kronmiller B."/>
            <person name="Shen D."/>
            <person name="Strem M.D."/>
            <person name="Melnick R.L."/>
            <person name="Guiltinan M.J."/>
            <person name="Tyler B.M."/>
            <person name="Meinhardt L.W."/>
            <person name="Bailey B.A."/>
        </authorList>
    </citation>
    <scope>NUCLEOTIDE SEQUENCE [LARGE SCALE GENOMIC DNA]</scope>
    <source>
        <strain evidence="2">zdho120</strain>
    </source>
</reference>
<name>A0A225W5H9_9STRA</name>
<dbReference type="EMBL" id="NBNE01001697">
    <property type="protein sequence ID" value="OWZ12993.1"/>
    <property type="molecule type" value="Genomic_DNA"/>
</dbReference>
<evidence type="ECO:0000313" key="2">
    <source>
        <dbReference type="Proteomes" id="UP000198211"/>
    </source>
</evidence>
<sequence>MTHLPLDNIKSFSGYRNKSEKSIDAFIKYYCSIFNPSAKALYYTAKREDKEHVCNYLNRQNGYARNAGFESGGRDAKDHVELFLDPCDDRGLENRLCHVRSKLESSVADLKATTTITGEMAGGTRSRRAVTVVTDTLEMTVIAVTNHISAHESLSRMRCHI</sequence>